<dbReference type="EMBL" id="KK914482">
    <property type="protein sequence ID" value="KDP35626.1"/>
    <property type="molecule type" value="Genomic_DNA"/>
</dbReference>
<dbReference type="InterPro" id="IPR040324">
    <property type="entry name" value="WDR44/Dgr2"/>
</dbReference>
<feature type="compositionally biased region" description="Low complexity" evidence="3">
    <location>
        <begin position="88"/>
        <end position="121"/>
    </location>
</feature>
<evidence type="ECO:0000256" key="1">
    <source>
        <dbReference type="ARBA" id="ARBA00022574"/>
    </source>
</evidence>
<evidence type="ECO:0000313" key="5">
    <source>
        <dbReference type="Proteomes" id="UP000027138"/>
    </source>
</evidence>
<evidence type="ECO:0000313" key="4">
    <source>
        <dbReference type="EMBL" id="KDP35626.1"/>
    </source>
</evidence>
<gene>
    <name evidence="4" type="ORF">JCGZ_09064</name>
</gene>
<protein>
    <submittedName>
        <fullName evidence="4">Uncharacterized protein</fullName>
    </submittedName>
</protein>
<sequence length="225" mass="23674">MINSRSHESFQCREVSIAIPWPGTVKGDPPPAQVHSKRNSKRSSTSQTPSSCSSPTKEDGSVSGRRNSGTDSPPKEEACPCPSPSPSPATNNKKQLPPLPKKNGSSSSGNGSGGNNNNNNNVESTPSPEDDPSMISRSESNIGDSFSSAVSSSARHGDSSAISATPSPSSSWPSTWSWFDSSHGNNSIQANAWGMVIVTATLGGEIRAYQNFGLPRRIGRQTNLF</sequence>
<evidence type="ECO:0000256" key="2">
    <source>
        <dbReference type="ARBA" id="ARBA00022737"/>
    </source>
</evidence>
<dbReference type="STRING" id="180498.A0A067KHB2"/>
<feature type="region of interest" description="Disordered" evidence="3">
    <location>
        <begin position="19"/>
        <end position="174"/>
    </location>
</feature>
<dbReference type="AlphaFoldDB" id="A0A067KHB2"/>
<evidence type="ECO:0000256" key="3">
    <source>
        <dbReference type="SAM" id="MobiDB-lite"/>
    </source>
</evidence>
<name>A0A067KHB2_JATCU</name>
<keyword evidence="2" id="KW-0677">Repeat</keyword>
<dbReference type="PANTHER" id="PTHR14221:SF41">
    <property type="entry name" value="TRANSDUCIN_WD40 REPEAT-LIKE SUPERFAMILY PROTEIN"/>
    <property type="match status" value="1"/>
</dbReference>
<keyword evidence="1" id="KW-0853">WD repeat</keyword>
<proteinExistence type="predicted"/>
<dbReference type="Proteomes" id="UP000027138">
    <property type="component" value="Unassembled WGS sequence"/>
</dbReference>
<feature type="compositionally biased region" description="Polar residues" evidence="3">
    <location>
        <begin position="135"/>
        <end position="144"/>
    </location>
</feature>
<keyword evidence="5" id="KW-1185">Reference proteome</keyword>
<dbReference type="OrthoDB" id="1932312at2759"/>
<dbReference type="PANTHER" id="PTHR14221">
    <property type="entry name" value="WD REPEAT DOMAIN 44"/>
    <property type="match status" value="1"/>
</dbReference>
<accession>A0A067KHB2</accession>
<reference evidence="4 5" key="1">
    <citation type="journal article" date="2014" name="PLoS ONE">
        <title>Global Analysis of Gene Expression Profiles in Physic Nut (Jatropha curcas L.) Seedlings Exposed to Salt Stress.</title>
        <authorList>
            <person name="Zhang L."/>
            <person name="Zhang C."/>
            <person name="Wu P."/>
            <person name="Chen Y."/>
            <person name="Li M."/>
            <person name="Jiang H."/>
            <person name="Wu G."/>
        </authorList>
    </citation>
    <scope>NUCLEOTIDE SEQUENCE [LARGE SCALE GENOMIC DNA]</scope>
    <source>
        <strain evidence="5">cv. GZQX0401</strain>
        <tissue evidence="4">Young leaves</tissue>
    </source>
</reference>
<feature type="compositionally biased region" description="Low complexity" evidence="3">
    <location>
        <begin position="145"/>
        <end position="174"/>
    </location>
</feature>
<feature type="compositionally biased region" description="Low complexity" evidence="3">
    <location>
        <begin position="43"/>
        <end position="55"/>
    </location>
</feature>
<organism evidence="4 5">
    <name type="scientific">Jatropha curcas</name>
    <name type="common">Barbados nut</name>
    <dbReference type="NCBI Taxonomy" id="180498"/>
    <lineage>
        <taxon>Eukaryota</taxon>
        <taxon>Viridiplantae</taxon>
        <taxon>Streptophyta</taxon>
        <taxon>Embryophyta</taxon>
        <taxon>Tracheophyta</taxon>
        <taxon>Spermatophyta</taxon>
        <taxon>Magnoliopsida</taxon>
        <taxon>eudicotyledons</taxon>
        <taxon>Gunneridae</taxon>
        <taxon>Pentapetalae</taxon>
        <taxon>rosids</taxon>
        <taxon>fabids</taxon>
        <taxon>Malpighiales</taxon>
        <taxon>Euphorbiaceae</taxon>
        <taxon>Crotonoideae</taxon>
        <taxon>Jatropheae</taxon>
        <taxon>Jatropha</taxon>
    </lineage>
</organism>